<organism evidence="2 3">
    <name type="scientific">Rubroshorea leprosula</name>
    <dbReference type="NCBI Taxonomy" id="152421"/>
    <lineage>
        <taxon>Eukaryota</taxon>
        <taxon>Viridiplantae</taxon>
        <taxon>Streptophyta</taxon>
        <taxon>Embryophyta</taxon>
        <taxon>Tracheophyta</taxon>
        <taxon>Spermatophyta</taxon>
        <taxon>Magnoliopsida</taxon>
        <taxon>eudicotyledons</taxon>
        <taxon>Gunneridae</taxon>
        <taxon>Pentapetalae</taxon>
        <taxon>rosids</taxon>
        <taxon>malvids</taxon>
        <taxon>Malvales</taxon>
        <taxon>Dipterocarpaceae</taxon>
        <taxon>Rubroshorea</taxon>
    </lineage>
</organism>
<comment type="caution">
    <text evidence="2">The sequence shown here is derived from an EMBL/GenBank/DDBJ whole genome shotgun (WGS) entry which is preliminary data.</text>
</comment>
<dbReference type="AlphaFoldDB" id="A0AAV5L0S1"/>
<feature type="compositionally biased region" description="Polar residues" evidence="1">
    <location>
        <begin position="1"/>
        <end position="13"/>
    </location>
</feature>
<sequence>MLATRTSQNSEHFTPQMRRVTIRSQVGGVHGDSKVRSPDLPLHSSPNAWGLTTGSEARLAKNTYLI</sequence>
<evidence type="ECO:0000313" key="2">
    <source>
        <dbReference type="EMBL" id="GKV30667.1"/>
    </source>
</evidence>
<evidence type="ECO:0000256" key="1">
    <source>
        <dbReference type="SAM" id="MobiDB-lite"/>
    </source>
</evidence>
<gene>
    <name evidence="2" type="ORF">SLEP1_g39456</name>
</gene>
<dbReference type="Proteomes" id="UP001054252">
    <property type="component" value="Unassembled WGS sequence"/>
</dbReference>
<evidence type="ECO:0000313" key="3">
    <source>
        <dbReference type="Proteomes" id="UP001054252"/>
    </source>
</evidence>
<proteinExistence type="predicted"/>
<name>A0AAV5L0S1_9ROSI</name>
<keyword evidence="3" id="KW-1185">Reference proteome</keyword>
<dbReference type="EMBL" id="BPVZ01000088">
    <property type="protein sequence ID" value="GKV30667.1"/>
    <property type="molecule type" value="Genomic_DNA"/>
</dbReference>
<reference evidence="2 3" key="1">
    <citation type="journal article" date="2021" name="Commun. Biol.">
        <title>The genome of Shorea leprosula (Dipterocarpaceae) highlights the ecological relevance of drought in aseasonal tropical rainforests.</title>
        <authorList>
            <person name="Ng K.K.S."/>
            <person name="Kobayashi M.J."/>
            <person name="Fawcett J.A."/>
            <person name="Hatakeyama M."/>
            <person name="Paape T."/>
            <person name="Ng C.H."/>
            <person name="Ang C.C."/>
            <person name="Tnah L.H."/>
            <person name="Lee C.T."/>
            <person name="Nishiyama T."/>
            <person name="Sese J."/>
            <person name="O'Brien M.J."/>
            <person name="Copetti D."/>
            <person name="Mohd Noor M.I."/>
            <person name="Ong R.C."/>
            <person name="Putra M."/>
            <person name="Sireger I.Z."/>
            <person name="Indrioko S."/>
            <person name="Kosugi Y."/>
            <person name="Izuno A."/>
            <person name="Isagi Y."/>
            <person name="Lee S.L."/>
            <person name="Shimizu K.K."/>
        </authorList>
    </citation>
    <scope>NUCLEOTIDE SEQUENCE [LARGE SCALE GENOMIC DNA]</scope>
    <source>
        <strain evidence="2">214</strain>
    </source>
</reference>
<accession>A0AAV5L0S1</accession>
<feature type="region of interest" description="Disordered" evidence="1">
    <location>
        <begin position="1"/>
        <end position="47"/>
    </location>
</feature>
<protein>
    <submittedName>
        <fullName evidence="2">Uncharacterized protein</fullName>
    </submittedName>
</protein>